<comment type="similarity">
    <text evidence="2">Belongs to the prominin family.</text>
</comment>
<proteinExistence type="inferred from homology"/>
<organism evidence="9 10">
    <name type="scientific">Anolis carolinensis</name>
    <name type="common">Green anole</name>
    <name type="synonym">American chameleon</name>
    <dbReference type="NCBI Taxonomy" id="28377"/>
    <lineage>
        <taxon>Eukaryota</taxon>
        <taxon>Metazoa</taxon>
        <taxon>Chordata</taxon>
        <taxon>Craniata</taxon>
        <taxon>Vertebrata</taxon>
        <taxon>Euteleostomi</taxon>
        <taxon>Lepidosauria</taxon>
        <taxon>Squamata</taxon>
        <taxon>Bifurcata</taxon>
        <taxon>Unidentata</taxon>
        <taxon>Episquamata</taxon>
        <taxon>Toxicofera</taxon>
        <taxon>Iguania</taxon>
        <taxon>Dactyloidae</taxon>
        <taxon>Anolis</taxon>
    </lineage>
</organism>
<reference evidence="9" key="1">
    <citation type="submission" date="2009-12" db="EMBL/GenBank/DDBJ databases">
        <title>The Genome Sequence of Anolis carolinensis (Green Anole Lizard).</title>
        <authorList>
            <consortium name="The Genome Sequencing Platform"/>
            <person name="Di Palma F."/>
            <person name="Alfoldi J."/>
            <person name="Heiman D."/>
            <person name="Young S."/>
            <person name="Grabherr M."/>
            <person name="Johnson J."/>
            <person name="Lander E.S."/>
            <person name="Lindblad-Toh K."/>
        </authorList>
    </citation>
    <scope>NUCLEOTIDE SEQUENCE [LARGE SCALE GENOMIC DNA]</scope>
    <source>
        <strain evidence="9">JBL SC #1</strain>
    </source>
</reference>
<evidence type="ECO:0000256" key="5">
    <source>
        <dbReference type="ARBA" id="ARBA00023136"/>
    </source>
</evidence>
<dbReference type="PANTHER" id="PTHR22730">
    <property type="entry name" value="PROMININ PROM PROTEIN"/>
    <property type="match status" value="1"/>
</dbReference>
<keyword evidence="7" id="KW-0175">Coiled coil</keyword>
<sequence>MSLSNFTQPQYVPQLSNSSGGLQGLFNMVHSFLGLVQPNSFPEGLLTRLIKPPHEFTPEFLKEVLLYETGFLVCAAIGVLYIILVPLVGLFFCCCRCCGRCGGYMYQKQTKHIDCKRRSLFVSVLAVTIIILAGDICAYISNQRMSQTVGKGVGNLNSTVDNLHRYLNSIPQEVDEIIDVSSVPLNQTNASLLNIGITLGKKIQTQLGGKANKALDTADNLLRVIATVEQELKKVNDSSSRLQMLQKELDQNLTILRDDINRTLDSCGHPCQNVSVKDLRPGGNLTGFPDISVPMELITNLTRLDPGATLTEARKTLENIPEKVSNETKSVVSDAENVLRNIKDQIHQMRANFSILNFVENVSDTINEIIGLARTYEPEAATYDRYRWIVCVILCCLVLLIIVLNVLGLLFGALGLDPQEMPIQRSCPSNSGGLLLMASAGFSFIFSWLLMLLVLVTFLIGGNTYELVCRPWASGRLLEFLETPGLIPDFNVSQLMDNSDVTLSSMYNSCKNNDSLWSTLHLNKTISLDEMFNISKYTDDIDSTLNKINVSVDSTNLLNDDQKRLMQDLSKKDGPLKMNFSDALEQINQSKINQDLSALAAKLDNLATQLGSRHPNISAKLQNHAAEVRNVQTSVNDKFPPEIQNLNNSIRILEKSVSEIPGLVNSTLSEVEVAQEFMKQKTGEIIKNETLTFVNSILGFFQSYMDWAKSKIEDEVGRCGPVAWAINSIDTIFCGYIVDSWNGFWFSLGWCTIFLLPSIILAVKLARFYRRMSMDDIYVSRQRMFKMPRAELKK</sequence>
<dbReference type="Pfam" id="PF05478">
    <property type="entry name" value="Prominin"/>
    <property type="match status" value="1"/>
</dbReference>
<comment type="subcellular location">
    <subcellularLocation>
        <location evidence="1">Cell projection</location>
        <location evidence="1">Microvillus membrane</location>
        <topology evidence="1">Multi-pass membrane protein</topology>
    </subcellularLocation>
</comment>
<dbReference type="GO" id="GO:0031528">
    <property type="term" value="C:microvillus membrane"/>
    <property type="evidence" value="ECO:0007669"/>
    <property type="project" value="UniProtKB-SubCell"/>
</dbReference>
<keyword evidence="6" id="KW-0325">Glycoprotein</keyword>
<keyword evidence="5 8" id="KW-0472">Membrane</keyword>
<dbReference type="PANTHER" id="PTHR22730:SF4">
    <property type="entry name" value="PROMININ-1-A-LIKE"/>
    <property type="match status" value="1"/>
</dbReference>
<dbReference type="InterPro" id="IPR008795">
    <property type="entry name" value="Prominin"/>
</dbReference>
<dbReference type="AlphaFoldDB" id="H9GTT4"/>
<evidence type="ECO:0000313" key="10">
    <source>
        <dbReference type="Proteomes" id="UP000001646"/>
    </source>
</evidence>
<evidence type="ECO:0000256" key="7">
    <source>
        <dbReference type="SAM" id="Coils"/>
    </source>
</evidence>
<evidence type="ECO:0000256" key="1">
    <source>
        <dbReference type="ARBA" id="ARBA00004475"/>
    </source>
</evidence>
<keyword evidence="3 8" id="KW-0812">Transmembrane</keyword>
<feature type="transmembrane region" description="Helical" evidence="8">
    <location>
        <begin position="120"/>
        <end position="141"/>
    </location>
</feature>
<evidence type="ECO:0000256" key="6">
    <source>
        <dbReference type="ARBA" id="ARBA00023180"/>
    </source>
</evidence>
<dbReference type="GeneTree" id="ENSGT00530000063586"/>
<keyword evidence="4 8" id="KW-1133">Transmembrane helix</keyword>
<evidence type="ECO:0000256" key="4">
    <source>
        <dbReference type="ARBA" id="ARBA00022989"/>
    </source>
</evidence>
<gene>
    <name evidence="9" type="primary">LOC103279682</name>
</gene>
<evidence type="ECO:0000256" key="2">
    <source>
        <dbReference type="ARBA" id="ARBA00006058"/>
    </source>
</evidence>
<feature type="transmembrane region" description="Helical" evidence="8">
    <location>
        <begin position="386"/>
        <end position="414"/>
    </location>
</feature>
<name>H9GTT4_ANOCA</name>
<feature type="transmembrane region" description="Helical" evidence="8">
    <location>
        <begin position="434"/>
        <end position="460"/>
    </location>
</feature>
<feature type="coiled-coil region" evidence="7">
    <location>
        <begin position="211"/>
        <end position="248"/>
    </location>
</feature>
<evidence type="ECO:0000313" key="9">
    <source>
        <dbReference type="Ensembl" id="ENSACAP00000020292.3"/>
    </source>
</evidence>
<reference evidence="9" key="2">
    <citation type="submission" date="2025-08" db="UniProtKB">
        <authorList>
            <consortium name="Ensembl"/>
        </authorList>
    </citation>
    <scope>IDENTIFICATION</scope>
</reference>
<feature type="transmembrane region" description="Helical" evidence="8">
    <location>
        <begin position="70"/>
        <end position="99"/>
    </location>
</feature>
<accession>H9GTT4</accession>
<evidence type="ECO:0000256" key="3">
    <source>
        <dbReference type="ARBA" id="ARBA00022692"/>
    </source>
</evidence>
<dbReference type="Bgee" id="ENSACAG00000023496">
    <property type="expression patterns" value="Expressed in lung and 13 other cell types or tissues"/>
</dbReference>
<evidence type="ECO:0008006" key="11">
    <source>
        <dbReference type="Google" id="ProtNLM"/>
    </source>
</evidence>
<dbReference type="Proteomes" id="UP000001646">
    <property type="component" value="Unplaced"/>
</dbReference>
<protein>
    <recommendedName>
        <fullName evidence="11">Prominin 2</fullName>
    </recommendedName>
</protein>
<feature type="transmembrane region" description="Helical" evidence="8">
    <location>
        <begin position="744"/>
        <end position="763"/>
    </location>
</feature>
<evidence type="ECO:0000256" key="8">
    <source>
        <dbReference type="SAM" id="Phobius"/>
    </source>
</evidence>
<dbReference type="HOGENOM" id="CLU_008293_0_0_1"/>
<keyword evidence="10" id="KW-1185">Reference proteome</keyword>
<reference evidence="9" key="3">
    <citation type="submission" date="2025-09" db="UniProtKB">
        <authorList>
            <consortium name="Ensembl"/>
        </authorList>
    </citation>
    <scope>IDENTIFICATION</scope>
</reference>
<dbReference type="eggNOG" id="KOG4331">
    <property type="taxonomic scope" value="Eukaryota"/>
</dbReference>
<dbReference type="Ensembl" id="ENSACAT00000027200.3">
    <property type="protein sequence ID" value="ENSACAP00000020292.3"/>
    <property type="gene ID" value="ENSACAG00000023496.3"/>
</dbReference>